<protein>
    <recommendedName>
        <fullName evidence="1">Solute-binding protein family 5 domain-containing protein</fullName>
    </recommendedName>
</protein>
<feature type="domain" description="Solute-binding protein family 5" evidence="1">
    <location>
        <begin position="93"/>
        <end position="453"/>
    </location>
</feature>
<dbReference type="InterPro" id="IPR000914">
    <property type="entry name" value="SBP_5_dom"/>
</dbReference>
<dbReference type="PANTHER" id="PTHR30290">
    <property type="entry name" value="PERIPLASMIC BINDING COMPONENT OF ABC TRANSPORTER"/>
    <property type="match status" value="1"/>
</dbReference>
<reference evidence="2 3" key="1">
    <citation type="submission" date="2017-07" db="EMBL/GenBank/DDBJ databases">
        <title>Amycolatopsis alba DSM 44262 Genome sequencing and assembly.</title>
        <authorList>
            <person name="Kaur N."/>
            <person name="Mayilraj S."/>
        </authorList>
    </citation>
    <scope>NUCLEOTIDE SEQUENCE [LARGE SCALE GENOMIC DNA]</scope>
    <source>
        <strain evidence="2 3">DSM 44262</strain>
    </source>
</reference>
<evidence type="ECO:0000259" key="1">
    <source>
        <dbReference type="Pfam" id="PF00496"/>
    </source>
</evidence>
<organism evidence="2 3">
    <name type="scientific">Amycolatopsis alba DSM 44262</name>
    <dbReference type="NCBI Taxonomy" id="1125972"/>
    <lineage>
        <taxon>Bacteria</taxon>
        <taxon>Bacillati</taxon>
        <taxon>Actinomycetota</taxon>
        <taxon>Actinomycetes</taxon>
        <taxon>Pseudonocardiales</taxon>
        <taxon>Pseudonocardiaceae</taxon>
        <taxon>Amycolatopsis</taxon>
    </lineage>
</organism>
<dbReference type="OrthoDB" id="9046151at2"/>
<sequence>MVEWPAGALIPGGERFAVKREQPIVAAFFLTLLVVAGCGAGEPGDVRLADGGTFRQVLGLEIPNFHPYRDQVAAVYSTLLYDSLVNVTPENKVVSGLAGKWSATTTSAEFTLRDDVTCSDGTPLRAADVANALNHQRDPALAPAAAAALATVPSFTADADDVTRTVKIRMAAPYSFIVRLLGTRPIVCPKGIAAPADFEKVSAGTGPYVLTGYTSGGPYRLEVRKGYHWGPDGARTDEPGVPAAIVLSVVPTPATAANQLIAGDVDAFYTPDPDSVRAPGPEVTKVEVPAVTGMASFNQRPGRVTGDPLVRRALLAAVDPGQAAAVATGGKGRPARGVMAPAAFCSGDTVSANRPAHDTAEAARLLDQAGWVPGADGVRVRDGKRLRLKIVTFATSAQLRATAEFLAGEWKKLGADTVVEEVTVMAFITVTQQSGDWELALGAGVTGSLPSDAVPFFSGPIPPRGRNAGAIDNAEYLRLIGQASALPDEASCPVWQQAEAALVKRADVVAVAETTAIWFARKTRFQVAADTTIVPTSIRLIRG</sequence>
<dbReference type="Gene3D" id="3.10.105.10">
    <property type="entry name" value="Dipeptide-binding Protein, Domain 3"/>
    <property type="match status" value="1"/>
</dbReference>
<proteinExistence type="predicted"/>
<comment type="caution">
    <text evidence="2">The sequence shown here is derived from an EMBL/GenBank/DDBJ whole genome shotgun (WGS) entry which is preliminary data.</text>
</comment>
<dbReference type="Pfam" id="PF00496">
    <property type="entry name" value="SBP_bac_5"/>
    <property type="match status" value="1"/>
</dbReference>
<dbReference type="GO" id="GO:1904680">
    <property type="term" value="F:peptide transmembrane transporter activity"/>
    <property type="evidence" value="ECO:0007669"/>
    <property type="project" value="TreeGrafter"/>
</dbReference>
<dbReference type="CDD" id="cd00995">
    <property type="entry name" value="PBP2_NikA_DppA_OppA_like"/>
    <property type="match status" value="1"/>
</dbReference>
<gene>
    <name evidence="2" type="ORF">CFP75_37815</name>
</gene>
<keyword evidence="3" id="KW-1185">Reference proteome</keyword>
<evidence type="ECO:0000313" key="2">
    <source>
        <dbReference type="EMBL" id="OXM43585.1"/>
    </source>
</evidence>
<dbReference type="GO" id="GO:0015833">
    <property type="term" value="P:peptide transport"/>
    <property type="evidence" value="ECO:0007669"/>
    <property type="project" value="TreeGrafter"/>
</dbReference>
<dbReference type="SUPFAM" id="SSF53850">
    <property type="entry name" value="Periplasmic binding protein-like II"/>
    <property type="match status" value="1"/>
</dbReference>
<dbReference type="PIRSF" id="PIRSF002741">
    <property type="entry name" value="MppA"/>
    <property type="match status" value="1"/>
</dbReference>
<dbReference type="Proteomes" id="UP000215563">
    <property type="component" value="Unassembled WGS sequence"/>
</dbReference>
<accession>A0A229RAI9</accession>
<dbReference type="GO" id="GO:0042597">
    <property type="term" value="C:periplasmic space"/>
    <property type="evidence" value="ECO:0007669"/>
    <property type="project" value="UniProtKB-ARBA"/>
</dbReference>
<dbReference type="GO" id="GO:0043190">
    <property type="term" value="C:ATP-binding cassette (ABC) transporter complex"/>
    <property type="evidence" value="ECO:0007669"/>
    <property type="project" value="InterPro"/>
</dbReference>
<dbReference type="InterPro" id="IPR030678">
    <property type="entry name" value="Peptide/Ni-bd"/>
</dbReference>
<dbReference type="InterPro" id="IPR039424">
    <property type="entry name" value="SBP_5"/>
</dbReference>
<evidence type="ECO:0000313" key="3">
    <source>
        <dbReference type="Proteomes" id="UP000215563"/>
    </source>
</evidence>
<name>A0A229RAI9_AMYAL</name>
<dbReference type="Gene3D" id="3.40.190.10">
    <property type="entry name" value="Periplasmic binding protein-like II"/>
    <property type="match status" value="1"/>
</dbReference>
<dbReference type="EMBL" id="NMQU01000145">
    <property type="protein sequence ID" value="OXM43585.1"/>
    <property type="molecule type" value="Genomic_DNA"/>
</dbReference>
<dbReference type="AlphaFoldDB" id="A0A229RAI9"/>